<dbReference type="PANTHER" id="PTHR37742:SF1">
    <property type="entry name" value="OS01G0810200 PROTEIN"/>
    <property type="match status" value="1"/>
</dbReference>
<gene>
    <name evidence="3" type="ORF">SVIM_LOCUS11463</name>
</gene>
<dbReference type="InterPro" id="IPR036259">
    <property type="entry name" value="MFS_trans_sf"/>
</dbReference>
<dbReference type="Gene3D" id="1.20.1250.20">
    <property type="entry name" value="MFS general substrate transporter like domains"/>
    <property type="match status" value="1"/>
</dbReference>
<dbReference type="SUPFAM" id="SSF51182">
    <property type="entry name" value="RmlC-like cupins"/>
    <property type="match status" value="1"/>
</dbReference>
<evidence type="ECO:0000313" key="3">
    <source>
        <dbReference type="EMBL" id="VFU21185.1"/>
    </source>
</evidence>
<keyword evidence="1" id="KW-0812">Transmembrane</keyword>
<dbReference type="InterPro" id="IPR014710">
    <property type="entry name" value="RmlC-like_jellyroll"/>
</dbReference>
<protein>
    <recommendedName>
        <fullName evidence="2">Capsular polysaccharide assembling protein CapF C-terminal domain-containing protein</fullName>
    </recommendedName>
</protein>
<reference evidence="3" key="1">
    <citation type="submission" date="2019-03" db="EMBL/GenBank/DDBJ databases">
        <authorList>
            <person name="Mank J."/>
            <person name="Almeida P."/>
        </authorList>
    </citation>
    <scope>NUCLEOTIDE SEQUENCE</scope>
    <source>
        <strain evidence="3">78183</strain>
    </source>
</reference>
<sequence length="396" mass="43181">MFSLWAVSPRKNGGLSFSTADVGEVLAFSGLGLLLFQLFIYPLVERNFGPVMVSRAGAVLTIPLLSSYPFIAILKGLAPMLLINCASILKNVLAVSITTGLFLLQNRSVTQQQRGAANGISMSAMSLFKAIGPAAGGSLFSWAQKPQNAFLFPGKELFFFQECAEINKGKKHSNMANPRRNSYSNNTENTFQLQYHSRLSSLKHFLKKPLAFPLLLSIFLLLAWICLRLQHSSSSLSSSNLHEIKSSQEEDEKANLIKFKSGFLSSKDKRGWLLDPVSIALEYGIKGGAVSCFSIHVGEIKPGGVRGNHRHHTCNETIVIWGAKTLFRLENSQIVDKGYAEVIVSADEVAVAASPSGTAHAIVNMDHAHTAYILGCQDSTINNNSSATDFSVWKDL</sequence>
<dbReference type="SUPFAM" id="SSF103473">
    <property type="entry name" value="MFS general substrate transporter"/>
    <property type="match status" value="1"/>
</dbReference>
<organism evidence="3">
    <name type="scientific">Salix viminalis</name>
    <name type="common">Common osier</name>
    <name type="synonym">Basket willow</name>
    <dbReference type="NCBI Taxonomy" id="40686"/>
    <lineage>
        <taxon>Eukaryota</taxon>
        <taxon>Viridiplantae</taxon>
        <taxon>Streptophyta</taxon>
        <taxon>Embryophyta</taxon>
        <taxon>Tracheophyta</taxon>
        <taxon>Spermatophyta</taxon>
        <taxon>Magnoliopsida</taxon>
        <taxon>eudicotyledons</taxon>
        <taxon>Gunneridae</taxon>
        <taxon>Pentapetalae</taxon>
        <taxon>rosids</taxon>
        <taxon>fabids</taxon>
        <taxon>Malpighiales</taxon>
        <taxon>Salicaceae</taxon>
        <taxon>Saliceae</taxon>
        <taxon>Salix</taxon>
    </lineage>
</organism>
<keyword evidence="1" id="KW-0472">Membrane</keyword>
<dbReference type="InterPro" id="IPR029303">
    <property type="entry name" value="CapF_C"/>
</dbReference>
<dbReference type="Gene3D" id="2.60.120.10">
    <property type="entry name" value="Jelly Rolls"/>
    <property type="match status" value="1"/>
</dbReference>
<keyword evidence="1" id="KW-1133">Transmembrane helix</keyword>
<feature type="transmembrane region" description="Helical" evidence="1">
    <location>
        <begin position="80"/>
        <end position="104"/>
    </location>
</feature>
<dbReference type="AlphaFoldDB" id="A0A6N2K046"/>
<feature type="domain" description="Capsular polysaccharide assembling protein CapF C-terminal" evidence="2">
    <location>
        <begin position="296"/>
        <end position="374"/>
    </location>
</feature>
<feature type="transmembrane region" description="Helical" evidence="1">
    <location>
        <begin position="56"/>
        <end position="74"/>
    </location>
</feature>
<evidence type="ECO:0000259" key="2">
    <source>
        <dbReference type="Pfam" id="PF14667"/>
    </source>
</evidence>
<dbReference type="EMBL" id="CAADRP010000002">
    <property type="protein sequence ID" value="VFU21185.1"/>
    <property type="molecule type" value="Genomic_DNA"/>
</dbReference>
<evidence type="ECO:0000256" key="1">
    <source>
        <dbReference type="SAM" id="Phobius"/>
    </source>
</evidence>
<name>A0A6N2K046_SALVM</name>
<dbReference type="PANTHER" id="PTHR37742">
    <property type="entry name" value="OS01G0810200 PROTEIN"/>
    <property type="match status" value="1"/>
</dbReference>
<dbReference type="GO" id="GO:0005768">
    <property type="term" value="C:endosome"/>
    <property type="evidence" value="ECO:0007669"/>
    <property type="project" value="TreeGrafter"/>
</dbReference>
<accession>A0A6N2K046</accession>
<dbReference type="GO" id="GO:0005802">
    <property type="term" value="C:trans-Golgi network"/>
    <property type="evidence" value="ECO:0007669"/>
    <property type="project" value="TreeGrafter"/>
</dbReference>
<dbReference type="InterPro" id="IPR011051">
    <property type="entry name" value="RmlC_Cupin_sf"/>
</dbReference>
<feature type="transmembrane region" description="Helical" evidence="1">
    <location>
        <begin position="25"/>
        <end position="44"/>
    </location>
</feature>
<feature type="transmembrane region" description="Helical" evidence="1">
    <location>
        <begin position="210"/>
        <end position="230"/>
    </location>
</feature>
<dbReference type="Pfam" id="PF14667">
    <property type="entry name" value="Polysacc_synt_C"/>
    <property type="match status" value="1"/>
</dbReference>
<proteinExistence type="predicted"/>